<sequence length="236" mass="27623">MLRTSNHRYLKFIGNSIMKPYEVYLFLYNAIQVLGWGSILLKSINWLSTSETYKDLYNENVLTLQIFQTAAILEIVHCAIGFVRSPVGTTLMQVYSRVFVVWGILYAVETSQESIGVPMLIFAWSITEVIRYSFYALSLIKTVPYVLIWMRYTFFIVLYPLGASGELFTMLAGLDEIYKKKIFTLEMPNNLNFAFSYWWYVVILCLLYIPGFPKMYFYMFGQRKKVLKVDTTKKTK</sequence>
<evidence type="ECO:0000256" key="6">
    <source>
        <dbReference type="ARBA" id="ARBA00022692"/>
    </source>
</evidence>
<proteinExistence type="inferred from homology"/>
<name>A0AAF5D001_STRER</name>
<keyword evidence="10 14" id="KW-0472">Membrane</keyword>
<evidence type="ECO:0000256" key="11">
    <source>
        <dbReference type="ARBA" id="ARBA00023160"/>
    </source>
</evidence>
<feature type="transmembrane region" description="Helical" evidence="14">
    <location>
        <begin position="197"/>
        <end position="218"/>
    </location>
</feature>
<keyword evidence="5 14" id="KW-0444">Lipid biosynthesis</keyword>
<accession>A0AAF5D001</accession>
<dbReference type="Pfam" id="PF04387">
    <property type="entry name" value="PTPLA"/>
    <property type="match status" value="1"/>
</dbReference>
<keyword evidence="7 14" id="KW-0276">Fatty acid metabolism</keyword>
<evidence type="ECO:0000256" key="7">
    <source>
        <dbReference type="ARBA" id="ARBA00022832"/>
    </source>
</evidence>
<reference evidence="16" key="1">
    <citation type="submission" date="2024-02" db="UniProtKB">
        <authorList>
            <consortium name="WormBaseParasite"/>
        </authorList>
    </citation>
    <scope>IDENTIFICATION</scope>
</reference>
<evidence type="ECO:0000256" key="3">
    <source>
        <dbReference type="ARBA" id="ARBA00007811"/>
    </source>
</evidence>
<evidence type="ECO:0000256" key="2">
    <source>
        <dbReference type="ARBA" id="ARBA00005194"/>
    </source>
</evidence>
<dbReference type="PANTHER" id="PTHR11035:SF3">
    <property type="entry name" value="VERY-LONG-CHAIN (3R)-3-HYDROXYACYL-COA DEHYDRATASE"/>
    <property type="match status" value="1"/>
</dbReference>
<evidence type="ECO:0000256" key="8">
    <source>
        <dbReference type="ARBA" id="ARBA00022989"/>
    </source>
</evidence>
<dbReference type="PANTHER" id="PTHR11035">
    <property type="entry name" value="VERY-LONG-CHAIN (3R)-3-HYDROXYACYL-COA DEHYDRATASE"/>
    <property type="match status" value="1"/>
</dbReference>
<evidence type="ECO:0000256" key="9">
    <source>
        <dbReference type="ARBA" id="ARBA00023098"/>
    </source>
</evidence>
<comment type="similarity">
    <text evidence="3 14">Belongs to the very long-chain fatty acids dehydratase HACD family.</text>
</comment>
<feature type="transmembrane region" description="Helical" evidence="14">
    <location>
        <begin position="152"/>
        <end position="174"/>
    </location>
</feature>
<comment type="catalytic activity">
    <reaction evidence="13 14">
        <text>a very-long-chain (3R)-3-hydroxyacyl-CoA = a very-long-chain (2E)-enoyl-CoA + H2O</text>
        <dbReference type="Rhea" id="RHEA:45812"/>
        <dbReference type="ChEBI" id="CHEBI:15377"/>
        <dbReference type="ChEBI" id="CHEBI:83728"/>
        <dbReference type="ChEBI" id="CHEBI:85440"/>
        <dbReference type="EC" id="4.2.1.134"/>
    </reaction>
</comment>
<dbReference type="WBParaSite" id="TCONS_00003431.p1">
    <property type="protein sequence ID" value="TCONS_00003431.p1"/>
    <property type="gene ID" value="XLOC_003172"/>
</dbReference>
<evidence type="ECO:0000256" key="4">
    <source>
        <dbReference type="ARBA" id="ARBA00013122"/>
    </source>
</evidence>
<keyword evidence="12 14" id="KW-0456">Lyase</keyword>
<evidence type="ECO:0000313" key="16">
    <source>
        <dbReference type="WBParaSite" id="TCONS_00003431.p1"/>
    </source>
</evidence>
<comment type="caution">
    <text evidence="14">Lacks conserved residue(s) required for the propagation of feature annotation.</text>
</comment>
<dbReference type="EC" id="4.2.1.134" evidence="4 14"/>
<evidence type="ECO:0000256" key="13">
    <source>
        <dbReference type="ARBA" id="ARBA00036671"/>
    </source>
</evidence>
<feature type="transmembrane region" description="Helical" evidence="14">
    <location>
        <begin position="61"/>
        <end position="83"/>
    </location>
</feature>
<feature type="transmembrane region" description="Helical" evidence="14">
    <location>
        <begin position="21"/>
        <end position="41"/>
    </location>
</feature>
<evidence type="ECO:0000256" key="5">
    <source>
        <dbReference type="ARBA" id="ARBA00022516"/>
    </source>
</evidence>
<dbReference type="GO" id="GO:0030148">
    <property type="term" value="P:sphingolipid biosynthetic process"/>
    <property type="evidence" value="ECO:0007669"/>
    <property type="project" value="TreeGrafter"/>
</dbReference>
<keyword evidence="11 14" id="KW-0275">Fatty acid biosynthesis</keyword>
<dbReference type="InterPro" id="IPR007482">
    <property type="entry name" value="Tyr_Pase-like_PTPLA"/>
</dbReference>
<evidence type="ECO:0000313" key="15">
    <source>
        <dbReference type="Proteomes" id="UP000035681"/>
    </source>
</evidence>
<evidence type="ECO:0000256" key="12">
    <source>
        <dbReference type="ARBA" id="ARBA00023239"/>
    </source>
</evidence>
<dbReference type="AlphaFoldDB" id="A0AAF5D001"/>
<dbReference type="Proteomes" id="UP000035681">
    <property type="component" value="Unplaced"/>
</dbReference>
<evidence type="ECO:0000256" key="10">
    <source>
        <dbReference type="ARBA" id="ARBA00023136"/>
    </source>
</evidence>
<comment type="pathway">
    <text evidence="2 14">Lipid metabolism; fatty acid biosynthesis.</text>
</comment>
<evidence type="ECO:0000256" key="1">
    <source>
        <dbReference type="ARBA" id="ARBA00004141"/>
    </source>
</evidence>
<keyword evidence="15" id="KW-1185">Reference proteome</keyword>
<dbReference type="GO" id="GO:0030497">
    <property type="term" value="P:fatty acid elongation"/>
    <property type="evidence" value="ECO:0007669"/>
    <property type="project" value="TreeGrafter"/>
</dbReference>
<keyword evidence="8 14" id="KW-1133">Transmembrane helix</keyword>
<comment type="subcellular location">
    <subcellularLocation>
        <location evidence="14">Endoplasmic reticulum membrane</location>
        <topology evidence="14">Multi-pass membrane protein</topology>
    </subcellularLocation>
    <subcellularLocation>
        <location evidence="1">Membrane</location>
        <topology evidence="1">Multi-pass membrane protein</topology>
    </subcellularLocation>
</comment>
<dbReference type="GO" id="GO:0102158">
    <property type="term" value="F:very-long-chain (3R)-3-hydroxyacyl-CoA dehydratase activity"/>
    <property type="evidence" value="ECO:0007669"/>
    <property type="project" value="UniProtKB-EC"/>
</dbReference>
<keyword evidence="6 14" id="KW-0812">Transmembrane</keyword>
<dbReference type="GO" id="GO:0005789">
    <property type="term" value="C:endoplasmic reticulum membrane"/>
    <property type="evidence" value="ECO:0007669"/>
    <property type="project" value="UniProtKB-SubCell"/>
</dbReference>
<comment type="function">
    <text evidence="14">Catalyzes the third of the four reactions of the long-chain fatty acids elongation cycle. This endoplasmic reticulum-bound enzymatic process, allows the addition of two carbons to the chain of long- and very long-chain fatty acids/VLCFAs per cycle. This enzyme catalyzes the dehydration of the 3-hydroxyacyl-CoA intermediate into trans-2,3-enoyl-CoA, within each cycle of fatty acid elongation. Thereby, it participates to the production of VLCFAs of different chain lengths that are involved in multiple biological processes as precursors of membrane lipids and lipid mediators.</text>
</comment>
<keyword evidence="14" id="KW-0256">Endoplasmic reticulum</keyword>
<organism evidence="15 16">
    <name type="scientific">Strongyloides stercoralis</name>
    <name type="common">Threadworm</name>
    <dbReference type="NCBI Taxonomy" id="6248"/>
    <lineage>
        <taxon>Eukaryota</taxon>
        <taxon>Metazoa</taxon>
        <taxon>Ecdysozoa</taxon>
        <taxon>Nematoda</taxon>
        <taxon>Chromadorea</taxon>
        <taxon>Rhabditida</taxon>
        <taxon>Tylenchina</taxon>
        <taxon>Panagrolaimomorpha</taxon>
        <taxon>Strongyloidoidea</taxon>
        <taxon>Strongyloididae</taxon>
        <taxon>Strongyloides</taxon>
    </lineage>
</organism>
<protein>
    <recommendedName>
        <fullName evidence="4 14">Very-long-chain (3R)-3-hydroxyacyl-CoA dehydratase</fullName>
        <ecNumber evidence="4 14">4.2.1.134</ecNumber>
    </recommendedName>
</protein>
<keyword evidence="9 14" id="KW-0443">Lipid metabolism</keyword>
<evidence type="ECO:0000256" key="14">
    <source>
        <dbReference type="RuleBase" id="RU363109"/>
    </source>
</evidence>
<dbReference type="GO" id="GO:0042761">
    <property type="term" value="P:very long-chain fatty acid biosynthetic process"/>
    <property type="evidence" value="ECO:0007669"/>
    <property type="project" value="TreeGrafter"/>
</dbReference>